<dbReference type="GO" id="GO:0000463">
    <property type="term" value="P:maturation of LSU-rRNA from tricistronic rRNA transcript (SSU-rRNA, 5.8S rRNA, LSU-rRNA)"/>
    <property type="evidence" value="ECO:0007669"/>
    <property type="project" value="TreeGrafter"/>
</dbReference>
<feature type="region of interest" description="Disordered" evidence="5">
    <location>
        <begin position="274"/>
        <end position="324"/>
    </location>
</feature>
<accession>A0A6A6E7I7</accession>
<evidence type="ECO:0000313" key="8">
    <source>
        <dbReference type="Proteomes" id="UP000800200"/>
    </source>
</evidence>
<evidence type="ECO:0000256" key="1">
    <source>
        <dbReference type="ARBA" id="ARBA00004604"/>
    </source>
</evidence>
<feature type="region of interest" description="Disordered" evidence="5">
    <location>
        <begin position="1"/>
        <end position="29"/>
    </location>
</feature>
<name>A0A6A6E7I7_9PEZI</name>
<dbReference type="PROSITE" id="PS50833">
    <property type="entry name" value="BRIX"/>
    <property type="match status" value="1"/>
</dbReference>
<dbReference type="InterPro" id="IPR039770">
    <property type="entry name" value="Rpf2"/>
</dbReference>
<dbReference type="InterPro" id="IPR007109">
    <property type="entry name" value="Brix"/>
</dbReference>
<dbReference type="OrthoDB" id="407658at2759"/>
<dbReference type="AlphaFoldDB" id="A0A6A6E7I7"/>
<dbReference type="Proteomes" id="UP000800200">
    <property type="component" value="Unassembled WGS sequence"/>
</dbReference>
<gene>
    <name evidence="7" type="ORF">K469DRAFT_629979</name>
</gene>
<comment type="subcellular location">
    <subcellularLocation>
        <location evidence="1 4">Nucleus</location>
        <location evidence="1 4">Nucleolus</location>
    </subcellularLocation>
</comment>
<evidence type="ECO:0000313" key="7">
    <source>
        <dbReference type="EMBL" id="KAF2187103.1"/>
    </source>
</evidence>
<evidence type="ECO:0000256" key="4">
    <source>
        <dbReference type="RuleBase" id="RU367086"/>
    </source>
</evidence>
<dbReference type="GO" id="GO:0019843">
    <property type="term" value="F:rRNA binding"/>
    <property type="evidence" value="ECO:0007669"/>
    <property type="project" value="UniProtKB-UniRule"/>
</dbReference>
<sequence length="324" mass="37236">MLRQIKPKNARAKRALEKRAPQEHENTKQTLFVKGATSSNICNLAAIDLASLKKGFCQKFSKKNDIRPFEDPSSLEFFSQKNDTSLLILSLSSKKRPNCLTFIRTFDHKILDMLELYIEPETFRTLSQFKNKKPAVGLKPMISFHGTVFESPNQTKYTLAKSLLLDFFRGQEASTVDVEGLQYLISISAEEEEEGGPAPHIHLRVYTIKTKRSGQKMPRVEVEEIGPRIDFRVGREKFADEVMWKEAMKKPKGTEPKTKKNIEMDVMGDKVGKIHMGKQDFSALQTRKMKGLKRRRDEEDEDEETMVDESSLDEEILTPKKSRF</sequence>
<comment type="similarity">
    <text evidence="2 4">Belongs to the RPF2 family.</text>
</comment>
<keyword evidence="8" id="KW-1185">Reference proteome</keyword>
<keyword evidence="3 4" id="KW-0539">Nucleus</keyword>
<feature type="compositionally biased region" description="Acidic residues" evidence="5">
    <location>
        <begin position="298"/>
        <end position="316"/>
    </location>
</feature>
<dbReference type="SMART" id="SM00879">
    <property type="entry name" value="Brix"/>
    <property type="match status" value="1"/>
</dbReference>
<proteinExistence type="inferred from homology"/>
<dbReference type="GO" id="GO:0000027">
    <property type="term" value="P:ribosomal large subunit assembly"/>
    <property type="evidence" value="ECO:0007669"/>
    <property type="project" value="InterPro"/>
</dbReference>
<evidence type="ECO:0000256" key="5">
    <source>
        <dbReference type="SAM" id="MobiDB-lite"/>
    </source>
</evidence>
<evidence type="ECO:0000256" key="2">
    <source>
        <dbReference type="ARBA" id="ARBA00010782"/>
    </source>
</evidence>
<feature type="compositionally biased region" description="Basic and acidic residues" evidence="5">
    <location>
        <begin position="14"/>
        <end position="27"/>
    </location>
</feature>
<evidence type="ECO:0000256" key="3">
    <source>
        <dbReference type="ARBA" id="ARBA00023242"/>
    </source>
</evidence>
<protein>
    <recommendedName>
        <fullName evidence="4">Ribosome production factor 2 homolog</fullName>
    </recommendedName>
    <alternativeName>
        <fullName evidence="4">Ribosome biogenesis protein RPF2 homolog</fullName>
    </alternativeName>
</protein>
<reference evidence="7" key="1">
    <citation type="journal article" date="2020" name="Stud. Mycol.">
        <title>101 Dothideomycetes genomes: a test case for predicting lifestyles and emergence of pathogens.</title>
        <authorList>
            <person name="Haridas S."/>
            <person name="Albert R."/>
            <person name="Binder M."/>
            <person name="Bloem J."/>
            <person name="Labutti K."/>
            <person name="Salamov A."/>
            <person name="Andreopoulos B."/>
            <person name="Baker S."/>
            <person name="Barry K."/>
            <person name="Bills G."/>
            <person name="Bluhm B."/>
            <person name="Cannon C."/>
            <person name="Castanera R."/>
            <person name="Culley D."/>
            <person name="Daum C."/>
            <person name="Ezra D."/>
            <person name="Gonzalez J."/>
            <person name="Henrissat B."/>
            <person name="Kuo A."/>
            <person name="Liang C."/>
            <person name="Lipzen A."/>
            <person name="Lutzoni F."/>
            <person name="Magnuson J."/>
            <person name="Mondo S."/>
            <person name="Nolan M."/>
            <person name="Ohm R."/>
            <person name="Pangilinan J."/>
            <person name="Park H.-J."/>
            <person name="Ramirez L."/>
            <person name="Alfaro M."/>
            <person name="Sun H."/>
            <person name="Tritt A."/>
            <person name="Yoshinaga Y."/>
            <person name="Zwiers L.-H."/>
            <person name="Turgeon B."/>
            <person name="Goodwin S."/>
            <person name="Spatafora J."/>
            <person name="Crous P."/>
            <person name="Grigoriev I."/>
        </authorList>
    </citation>
    <scope>NUCLEOTIDE SEQUENCE</scope>
    <source>
        <strain evidence="7">CBS 207.26</strain>
    </source>
</reference>
<organism evidence="7 8">
    <name type="scientific">Zopfia rhizophila CBS 207.26</name>
    <dbReference type="NCBI Taxonomy" id="1314779"/>
    <lineage>
        <taxon>Eukaryota</taxon>
        <taxon>Fungi</taxon>
        <taxon>Dikarya</taxon>
        <taxon>Ascomycota</taxon>
        <taxon>Pezizomycotina</taxon>
        <taxon>Dothideomycetes</taxon>
        <taxon>Dothideomycetes incertae sedis</taxon>
        <taxon>Zopfiaceae</taxon>
        <taxon>Zopfia</taxon>
    </lineage>
</organism>
<dbReference type="PANTHER" id="PTHR12728">
    <property type="entry name" value="BRIX DOMAIN CONTAINING PROTEIN"/>
    <property type="match status" value="1"/>
</dbReference>
<feature type="domain" description="Brix" evidence="6">
    <location>
        <begin position="28"/>
        <end position="242"/>
    </location>
</feature>
<evidence type="ECO:0000259" key="6">
    <source>
        <dbReference type="PROSITE" id="PS50833"/>
    </source>
</evidence>
<dbReference type="Pfam" id="PF04427">
    <property type="entry name" value="Brix"/>
    <property type="match status" value="1"/>
</dbReference>
<dbReference type="PANTHER" id="PTHR12728:SF0">
    <property type="entry name" value="RIBOSOME PRODUCTION FACTOR 2 HOMOLOG"/>
    <property type="match status" value="1"/>
</dbReference>
<feature type="compositionally biased region" description="Basic residues" evidence="5">
    <location>
        <begin position="1"/>
        <end position="13"/>
    </location>
</feature>
<dbReference type="GO" id="GO:0005730">
    <property type="term" value="C:nucleolus"/>
    <property type="evidence" value="ECO:0007669"/>
    <property type="project" value="UniProtKB-SubCell"/>
</dbReference>
<dbReference type="EMBL" id="ML994628">
    <property type="protein sequence ID" value="KAF2187103.1"/>
    <property type="molecule type" value="Genomic_DNA"/>
</dbReference>